<comment type="caution">
    <text evidence="1">The sequence shown here is derived from an EMBL/GenBank/DDBJ whole genome shotgun (WGS) entry which is preliminary data.</text>
</comment>
<name>A0A167BP69_METRR</name>
<dbReference type="STRING" id="1081105.A0A167BP69"/>
<dbReference type="Proteomes" id="UP000243498">
    <property type="component" value="Unassembled WGS sequence"/>
</dbReference>
<keyword evidence="2" id="KW-1185">Reference proteome</keyword>
<organism evidence="1 2">
    <name type="scientific">Metarhizium rileyi (strain RCEF 4871)</name>
    <name type="common">Nomuraea rileyi</name>
    <dbReference type="NCBI Taxonomy" id="1649241"/>
    <lineage>
        <taxon>Eukaryota</taxon>
        <taxon>Fungi</taxon>
        <taxon>Dikarya</taxon>
        <taxon>Ascomycota</taxon>
        <taxon>Pezizomycotina</taxon>
        <taxon>Sordariomycetes</taxon>
        <taxon>Hypocreomycetidae</taxon>
        <taxon>Hypocreales</taxon>
        <taxon>Clavicipitaceae</taxon>
        <taxon>Metarhizium</taxon>
    </lineage>
</organism>
<dbReference type="AlphaFoldDB" id="A0A167BP69"/>
<protein>
    <submittedName>
        <fullName evidence="1">Uncharacterized protein</fullName>
    </submittedName>
</protein>
<reference evidence="1 2" key="1">
    <citation type="journal article" date="2016" name="Genome Biol. Evol.">
        <title>Divergent and convergent evolution of fungal pathogenicity.</title>
        <authorList>
            <person name="Shang Y."/>
            <person name="Xiao G."/>
            <person name="Zheng P."/>
            <person name="Cen K."/>
            <person name="Zhan S."/>
            <person name="Wang C."/>
        </authorList>
    </citation>
    <scope>NUCLEOTIDE SEQUENCE [LARGE SCALE GENOMIC DNA]</scope>
    <source>
        <strain evidence="1 2">RCEF 4871</strain>
    </source>
</reference>
<dbReference type="OrthoDB" id="4757095at2759"/>
<sequence length="255" mass="28351">MPHEAYHAVRHTLIGYRYGEVADLTAEMSILHITDLATLDRLLKGYDGSSTGGFSTDNVLAGSFAGVRGLSLAFRLPLQVYKMIELQEQQPVVPNHANDQSRPAAWKGIWSAIAKLKHLRSLEISLDHDSEASWTLVNEAAILSPLLPLSHNSTISTTICLPSIPPQDTQQDTGSSARHILSMFNTRRFMRQRFFPEQRRDGTYGIIYEDDANNIFHDSGPSADELARTAEITMHVWLHGIGLDYLAMSEEFGGC</sequence>
<dbReference type="EMBL" id="AZHC01000019">
    <property type="protein sequence ID" value="OAA40260.1"/>
    <property type="molecule type" value="Genomic_DNA"/>
</dbReference>
<dbReference type="OMA" id="LPLQVYK"/>
<proteinExistence type="predicted"/>
<evidence type="ECO:0000313" key="2">
    <source>
        <dbReference type="Proteomes" id="UP000243498"/>
    </source>
</evidence>
<evidence type="ECO:0000313" key="1">
    <source>
        <dbReference type="EMBL" id="OAA40260.1"/>
    </source>
</evidence>
<gene>
    <name evidence="1" type="ORF">NOR_05821</name>
</gene>
<accession>A0A167BP69</accession>